<dbReference type="InterPro" id="IPR013783">
    <property type="entry name" value="Ig-like_fold"/>
</dbReference>
<dbReference type="EMBL" id="JAIZAY010000010">
    <property type="protein sequence ID" value="KAJ8034187.1"/>
    <property type="molecule type" value="Genomic_DNA"/>
</dbReference>
<protein>
    <submittedName>
        <fullName evidence="4">NLR family CARD domain-containing protein 4</fullName>
    </submittedName>
</protein>
<evidence type="ECO:0000256" key="1">
    <source>
        <dbReference type="SAM" id="Phobius"/>
    </source>
</evidence>
<accession>A0A9Q1BWL2</accession>
<gene>
    <name evidence="4" type="ORF">HOLleu_20919</name>
</gene>
<dbReference type="PANTHER" id="PTHR46312">
    <property type="entry name" value="NACHT DOMAIN-CONTAINING PROTEIN"/>
    <property type="match status" value="1"/>
</dbReference>
<feature type="domain" description="NACHT" evidence="3">
    <location>
        <begin position="618"/>
        <end position="739"/>
    </location>
</feature>
<proteinExistence type="predicted"/>
<dbReference type="OrthoDB" id="10045166at2759"/>
<dbReference type="SUPFAM" id="SSF52540">
    <property type="entry name" value="P-loop containing nucleoside triphosphate hydrolases"/>
    <property type="match status" value="1"/>
</dbReference>
<feature type="signal peptide" evidence="2">
    <location>
        <begin position="1"/>
        <end position="20"/>
    </location>
</feature>
<reference evidence="4" key="1">
    <citation type="submission" date="2021-10" db="EMBL/GenBank/DDBJ databases">
        <title>Tropical sea cucumber genome reveals ecological adaptation and Cuvierian tubules defense mechanism.</title>
        <authorList>
            <person name="Chen T."/>
        </authorList>
    </citation>
    <scope>NUCLEOTIDE SEQUENCE</scope>
    <source>
        <strain evidence="4">Nanhai2018</strain>
        <tissue evidence="4">Muscle</tissue>
    </source>
</reference>
<keyword evidence="1" id="KW-1133">Transmembrane helix</keyword>
<keyword evidence="1" id="KW-0472">Membrane</keyword>
<comment type="caution">
    <text evidence="4">The sequence shown here is derived from an EMBL/GenBank/DDBJ whole genome shotgun (WGS) entry which is preliminary data.</text>
</comment>
<dbReference type="SUPFAM" id="SSF48726">
    <property type="entry name" value="Immunoglobulin"/>
    <property type="match status" value="2"/>
</dbReference>
<dbReference type="PANTHER" id="PTHR46312:SF2">
    <property type="entry name" value="NUCLEOTIDE-BINDING OLIGOMERIZATION DOMAIN-CONTAINING PROTEIN 2-LIKE"/>
    <property type="match status" value="1"/>
</dbReference>
<dbReference type="Pfam" id="PF05729">
    <property type="entry name" value="NACHT"/>
    <property type="match status" value="1"/>
</dbReference>
<dbReference type="InterPro" id="IPR003599">
    <property type="entry name" value="Ig_sub"/>
</dbReference>
<organism evidence="4 5">
    <name type="scientific">Holothuria leucospilota</name>
    <name type="common">Black long sea cucumber</name>
    <name type="synonym">Mertensiothuria leucospilota</name>
    <dbReference type="NCBI Taxonomy" id="206669"/>
    <lineage>
        <taxon>Eukaryota</taxon>
        <taxon>Metazoa</taxon>
        <taxon>Echinodermata</taxon>
        <taxon>Eleutherozoa</taxon>
        <taxon>Echinozoa</taxon>
        <taxon>Holothuroidea</taxon>
        <taxon>Aspidochirotacea</taxon>
        <taxon>Aspidochirotida</taxon>
        <taxon>Holothuriidae</taxon>
        <taxon>Holothuria</taxon>
    </lineage>
</organism>
<keyword evidence="1" id="KW-0812">Transmembrane</keyword>
<dbReference type="Gene3D" id="3.40.50.300">
    <property type="entry name" value="P-loop containing nucleotide triphosphate hydrolases"/>
    <property type="match status" value="1"/>
</dbReference>
<name>A0A9Q1BWL2_HOLLE</name>
<evidence type="ECO:0000313" key="4">
    <source>
        <dbReference type="EMBL" id="KAJ8034187.1"/>
    </source>
</evidence>
<sequence length="1205" mass="138405">MDLIKLTCVIFVLLLHPLCAFEYEGCRSTQYLELHEPGTIQCFFREGFFGIYWYDSTETVKDIPILSFQGSTKSGTGFTSGEYDIYPNGSLIIHNVTVDHEKSFAVVKLNSSDQTPLQINVEIITTVHAPHDFPIIKTCKGQGRACFRQVNETLQLACAVRDVRPMASLIWSLRNITVDEHIPSSPTVENGTVGYTSHATATVTFFDTSFLRLYVCEAFTLPSLLRYTESYIVAERGLLSLPSLEVETKYYQRDSKMELFCSGGYFDILVWIRTKEIRHEDDNRVLAIYLNNTFQEIYSDDYELGESGSLIVRHVRTSHEGEYTCLFSNGLTGGKVEHRVAVYVHPTPPNPTISGCEDKSHCLLDAGNEGMLTCYINGIRPEVQLLLRPLYVVPPTTISFYNQKTNVKINGDTFDVTVTSQFLAKTAQDSRVSVQCKVVGPNTDLFDLSVQIDIWVRAENRSTEDTGNPTDRGETVTESQSLTKVLFIAILPVVASLLITGIVAVYYFKVYRGRRAQIDKPSDGEEELPIFLENSRHNDLLNLADKKRQFIKEIKIKYQKLCDAVKPIPYLKEKYCVNSIFMECEMEAKSNKINEKVEIWETVSSYYDIVNDARDGSLRCILQGDAGYGKSTLTLQLAYEWCDEVTSPLSDFEILVLLSLRQLGSTSSIFKAIRQFLLPKDTGLTENDIRSIFQNTSSVLIILDGYDEYSIQEHETDITLIIKRDMLQQVPVILTTRSSCLPDNFPSSTKHFRLNGFNETARERYIDKVVVRNNAEAAKRIKQCLVENPVLCDLCQVPLFFVMFAHMTYERCEFQEFKSVTRFFAYMISCFHSHMRNKSNDNTELKKFEHFEVHHKDLDHLSLSVLGAKTKRIVWDKYDIIQETGEEFYQHYVKIGILVEDDVLHMNQKTNQFQYKTEVRFYHKIFCEWYAAHRLSDYAANQDATGLQQALKQLDPYELHYVYRFACGLQPKAAHKILTYLESITVGPEFVALCTLEQMGEVDDIKNTIVYLSSDVVSLRNENNRLQLRSIIQILEIASTNFIPVPCVSIENCFRSVDCSTWKISLGSGLFLSNLGLMKELRIYEMGRELTDEEVEDIYKFALHCLSLKRLRFDSCLLPMTIGVKAKDDQQDQNQIEVLWNPVGTWYNWNTSTQLWEDRYNGLSMTPQQYDTEVHKFRKEWSFTHWQDCTNNENQTNEIEKPPPL</sequence>
<dbReference type="Gene3D" id="2.60.40.10">
    <property type="entry name" value="Immunoglobulins"/>
    <property type="match status" value="2"/>
</dbReference>
<dbReference type="InterPro" id="IPR027417">
    <property type="entry name" value="P-loop_NTPase"/>
</dbReference>
<evidence type="ECO:0000256" key="2">
    <source>
        <dbReference type="SAM" id="SignalP"/>
    </source>
</evidence>
<dbReference type="PROSITE" id="PS50837">
    <property type="entry name" value="NACHT"/>
    <property type="match status" value="1"/>
</dbReference>
<evidence type="ECO:0000313" key="5">
    <source>
        <dbReference type="Proteomes" id="UP001152320"/>
    </source>
</evidence>
<keyword evidence="5" id="KW-1185">Reference proteome</keyword>
<dbReference type="AlphaFoldDB" id="A0A9Q1BWL2"/>
<dbReference type="InterPro" id="IPR036179">
    <property type="entry name" value="Ig-like_dom_sf"/>
</dbReference>
<dbReference type="InterPro" id="IPR007111">
    <property type="entry name" value="NACHT_NTPase"/>
</dbReference>
<keyword evidence="2" id="KW-0732">Signal</keyword>
<dbReference type="SMART" id="SM00409">
    <property type="entry name" value="IG"/>
    <property type="match status" value="2"/>
</dbReference>
<feature type="chain" id="PRO_5040126998" evidence="2">
    <location>
        <begin position="21"/>
        <end position="1205"/>
    </location>
</feature>
<evidence type="ECO:0000259" key="3">
    <source>
        <dbReference type="PROSITE" id="PS50837"/>
    </source>
</evidence>
<dbReference type="Proteomes" id="UP001152320">
    <property type="component" value="Chromosome 10"/>
</dbReference>
<feature type="transmembrane region" description="Helical" evidence="1">
    <location>
        <begin position="485"/>
        <end position="508"/>
    </location>
</feature>